<feature type="transmembrane region" description="Helical" evidence="8">
    <location>
        <begin position="183"/>
        <end position="204"/>
    </location>
</feature>
<dbReference type="Proteomes" id="UP000664369">
    <property type="component" value="Unassembled WGS sequence"/>
</dbReference>
<evidence type="ECO:0000256" key="4">
    <source>
        <dbReference type="ARBA" id="ARBA00022475"/>
    </source>
</evidence>
<dbReference type="PANTHER" id="PTHR30269:SF0">
    <property type="entry name" value="MEMBRANE TRANSPORTER PROTEIN YFCA-RELATED"/>
    <property type="match status" value="1"/>
</dbReference>
<comment type="caution">
    <text evidence="9">The sequence shown here is derived from an EMBL/GenBank/DDBJ whole genome shotgun (WGS) entry which is preliminary data.</text>
</comment>
<sequence>MTTAEAALVFGAAVLGGGLNAVAGGGGFLSLLLPLVFTNVPPLRANATIAVALWPGFLASTLTSSPPPRPRRWAVSWLLLSSAAGAVVGTMLMLHTPPPVFLHLVPFLILASTLLFAASGRLVARGRMTEPFREADSATPPLTASVLIVQLLIGVYGGYFGANLGLVLLASLSLAGMRNHHAINALVTQLALCNGGVTAGIYAFAGVVLWPQIVVMVAGTIVGGWAGGRFGHRLDSARLHRGIVAAGLAISLYLFITLYILLF</sequence>
<keyword evidence="10" id="KW-1185">Reference proteome</keyword>
<feature type="transmembrane region" description="Helical" evidence="8">
    <location>
        <begin position="242"/>
        <end position="262"/>
    </location>
</feature>
<dbReference type="Pfam" id="PF01925">
    <property type="entry name" value="TauE"/>
    <property type="match status" value="1"/>
</dbReference>
<dbReference type="PANTHER" id="PTHR30269">
    <property type="entry name" value="TRANSMEMBRANE PROTEIN YFCA"/>
    <property type="match status" value="1"/>
</dbReference>
<evidence type="ECO:0000256" key="6">
    <source>
        <dbReference type="ARBA" id="ARBA00022989"/>
    </source>
</evidence>
<feature type="transmembrane region" description="Helical" evidence="8">
    <location>
        <begin position="210"/>
        <end position="230"/>
    </location>
</feature>
<evidence type="ECO:0000256" key="2">
    <source>
        <dbReference type="ARBA" id="ARBA00009142"/>
    </source>
</evidence>
<feature type="transmembrane region" description="Helical" evidence="8">
    <location>
        <begin position="45"/>
        <end position="62"/>
    </location>
</feature>
<keyword evidence="7 8" id="KW-0472">Membrane</keyword>
<organism evidence="9 10">
    <name type="scientific">Hymenobacter negativus</name>
    <dbReference type="NCBI Taxonomy" id="2795026"/>
    <lineage>
        <taxon>Bacteria</taxon>
        <taxon>Pseudomonadati</taxon>
        <taxon>Bacteroidota</taxon>
        <taxon>Cytophagia</taxon>
        <taxon>Cytophagales</taxon>
        <taxon>Hymenobacteraceae</taxon>
        <taxon>Hymenobacter</taxon>
    </lineage>
</organism>
<dbReference type="InterPro" id="IPR052017">
    <property type="entry name" value="TSUP"/>
</dbReference>
<evidence type="ECO:0000256" key="8">
    <source>
        <dbReference type="RuleBase" id="RU363041"/>
    </source>
</evidence>
<dbReference type="InterPro" id="IPR002781">
    <property type="entry name" value="TM_pro_TauE-like"/>
</dbReference>
<keyword evidence="4 8" id="KW-1003">Cell membrane</keyword>
<protein>
    <recommendedName>
        <fullName evidence="8">Probable membrane transporter protein</fullName>
    </recommendedName>
</protein>
<accession>A0ABS3QM88</accession>
<dbReference type="EMBL" id="JAGETZ010000015">
    <property type="protein sequence ID" value="MBO2012123.1"/>
    <property type="molecule type" value="Genomic_DNA"/>
</dbReference>
<keyword evidence="3" id="KW-0813">Transport</keyword>
<feature type="transmembrane region" description="Helical" evidence="8">
    <location>
        <begin position="100"/>
        <end position="123"/>
    </location>
</feature>
<comment type="subcellular location">
    <subcellularLocation>
        <location evidence="1 8">Cell membrane</location>
        <topology evidence="1 8">Multi-pass membrane protein</topology>
    </subcellularLocation>
</comment>
<feature type="transmembrane region" description="Helical" evidence="8">
    <location>
        <begin position="74"/>
        <end position="94"/>
    </location>
</feature>
<evidence type="ECO:0000256" key="1">
    <source>
        <dbReference type="ARBA" id="ARBA00004651"/>
    </source>
</evidence>
<comment type="similarity">
    <text evidence="2 8">Belongs to the 4-toluene sulfonate uptake permease (TSUP) (TC 2.A.102) family.</text>
</comment>
<evidence type="ECO:0000313" key="10">
    <source>
        <dbReference type="Proteomes" id="UP000664369"/>
    </source>
</evidence>
<gene>
    <name evidence="9" type="ORF">J4E00_23865</name>
</gene>
<reference evidence="9 10" key="1">
    <citation type="submission" date="2021-03" db="EMBL/GenBank/DDBJ databases">
        <authorList>
            <person name="Kim M.K."/>
        </authorList>
    </citation>
    <scope>NUCLEOTIDE SEQUENCE [LARGE SCALE GENOMIC DNA]</scope>
    <source>
        <strain evidence="9 10">BT442</strain>
    </source>
</reference>
<proteinExistence type="inferred from homology"/>
<dbReference type="RefSeq" id="WP_208177892.1">
    <property type="nucleotide sequence ID" value="NZ_JAGETZ010000015.1"/>
</dbReference>
<keyword evidence="5 8" id="KW-0812">Transmembrane</keyword>
<evidence type="ECO:0000256" key="3">
    <source>
        <dbReference type="ARBA" id="ARBA00022448"/>
    </source>
</evidence>
<name>A0ABS3QM88_9BACT</name>
<keyword evidence="6 8" id="KW-1133">Transmembrane helix</keyword>
<evidence type="ECO:0000256" key="7">
    <source>
        <dbReference type="ARBA" id="ARBA00023136"/>
    </source>
</evidence>
<evidence type="ECO:0000313" key="9">
    <source>
        <dbReference type="EMBL" id="MBO2012123.1"/>
    </source>
</evidence>
<evidence type="ECO:0000256" key="5">
    <source>
        <dbReference type="ARBA" id="ARBA00022692"/>
    </source>
</evidence>